<protein>
    <recommendedName>
        <fullName evidence="2">Type VII secretion system protein EssD-like domain-containing protein</fullName>
    </recommendedName>
</protein>
<feature type="region of interest" description="Disordered" evidence="1">
    <location>
        <begin position="220"/>
        <end position="250"/>
    </location>
</feature>
<keyword evidence="4" id="KW-1185">Reference proteome</keyword>
<sequence>MSVIVHRGLLAGLRRWFRLTSLFRDGATNFEVVATLNPAAQIATGDHDAGTETDYLHWRTDRALPPVKAPDFQDGILTSGFRAEYLNEKFAGLGQYAGQRTGEPIGFQYIVDHIPNNDNDSERWSRTHLLARELGGSAKHQNLVPARQYVNMAMRRTEAPAAAHIESGQDIVWYDVRVQYHDPRPETGYPGNQLPRGFPASITVSWGRYELLPGKRGEKRKHWRDLGTADTLPLTDLEEPPKPTDTNPFNINKETVERIQRVLFVIPSVAEDIHGFTGVKPQTIDQVIERLKAAREGRPGHPFAGYERLRKRLQELKKEKRLLF</sequence>
<dbReference type="EMBL" id="SMKI01000057">
    <property type="protein sequence ID" value="TDC77262.1"/>
    <property type="molecule type" value="Genomic_DNA"/>
</dbReference>
<dbReference type="RefSeq" id="WP_132817156.1">
    <property type="nucleotide sequence ID" value="NZ_SMKI01000057.1"/>
</dbReference>
<reference evidence="3 4" key="1">
    <citation type="submission" date="2019-03" db="EMBL/GenBank/DDBJ databases">
        <title>Draft genome sequences of novel Actinobacteria.</title>
        <authorList>
            <person name="Sahin N."/>
            <person name="Ay H."/>
            <person name="Saygin H."/>
        </authorList>
    </citation>
    <scope>NUCLEOTIDE SEQUENCE [LARGE SCALE GENOMIC DNA]</scope>
    <source>
        <strain evidence="3 4">DSM 41900</strain>
    </source>
</reference>
<gene>
    <name evidence="3" type="ORF">E1283_07720</name>
</gene>
<dbReference type="AlphaFoldDB" id="A0A4R4TPM4"/>
<name>A0A4R4TPM4_9ACTN</name>
<evidence type="ECO:0000313" key="3">
    <source>
        <dbReference type="EMBL" id="TDC77262.1"/>
    </source>
</evidence>
<dbReference type="Pfam" id="PF13930">
    <property type="entry name" value="Endonuclea_NS_2"/>
    <property type="match status" value="1"/>
</dbReference>
<dbReference type="Gene3D" id="3.40.570.10">
    <property type="entry name" value="Extracellular Endonuclease, subunit A"/>
    <property type="match status" value="1"/>
</dbReference>
<evidence type="ECO:0000259" key="2">
    <source>
        <dbReference type="Pfam" id="PF13930"/>
    </source>
</evidence>
<dbReference type="OrthoDB" id="9153660at2"/>
<evidence type="ECO:0000313" key="4">
    <source>
        <dbReference type="Proteomes" id="UP000295345"/>
    </source>
</evidence>
<comment type="caution">
    <text evidence="3">The sequence shown here is derived from an EMBL/GenBank/DDBJ whole genome shotgun (WGS) entry which is preliminary data.</text>
</comment>
<dbReference type="Proteomes" id="UP000295345">
    <property type="component" value="Unassembled WGS sequence"/>
</dbReference>
<dbReference type="InterPro" id="IPR044927">
    <property type="entry name" value="Endonuclea_NS_2"/>
</dbReference>
<evidence type="ECO:0000256" key="1">
    <source>
        <dbReference type="SAM" id="MobiDB-lite"/>
    </source>
</evidence>
<feature type="domain" description="Type VII secretion system protein EssD-like" evidence="2">
    <location>
        <begin position="119"/>
        <end position="182"/>
    </location>
</feature>
<organism evidence="3 4">
    <name type="scientific">Streptomyces hainanensis</name>
    <dbReference type="NCBI Taxonomy" id="402648"/>
    <lineage>
        <taxon>Bacteria</taxon>
        <taxon>Bacillati</taxon>
        <taxon>Actinomycetota</taxon>
        <taxon>Actinomycetes</taxon>
        <taxon>Kitasatosporales</taxon>
        <taxon>Streptomycetaceae</taxon>
        <taxon>Streptomyces</taxon>
    </lineage>
</organism>
<dbReference type="InterPro" id="IPR044929">
    <property type="entry name" value="DNA/RNA_non-sp_Endonuclease_sf"/>
</dbReference>
<accession>A0A4R4TPM4</accession>
<proteinExistence type="predicted"/>